<keyword evidence="2" id="KW-1185">Reference proteome</keyword>
<comment type="caution">
    <text evidence="1">The sequence shown here is derived from an EMBL/GenBank/DDBJ whole genome shotgun (WGS) entry which is preliminary data.</text>
</comment>
<evidence type="ECO:0000313" key="2">
    <source>
        <dbReference type="Proteomes" id="UP000029004"/>
    </source>
</evidence>
<dbReference type="AlphaFoldDB" id="A0A087DPU2"/>
<gene>
    <name evidence="1" type="ORF">BSTEL_0263</name>
</gene>
<dbReference type="Proteomes" id="UP000029004">
    <property type="component" value="Unassembled WGS sequence"/>
</dbReference>
<proteinExistence type="predicted"/>
<reference evidence="1 2" key="1">
    <citation type="submission" date="2014-03" db="EMBL/GenBank/DDBJ databases">
        <title>Genomics of Bifidobacteria.</title>
        <authorList>
            <person name="Ventura M."/>
            <person name="Milani C."/>
            <person name="Lugli G.A."/>
        </authorList>
    </citation>
    <scope>NUCLEOTIDE SEQUENCE [LARGE SCALE GENOMIC DNA]</scope>
    <source>
        <strain evidence="1 2">DSM 23968</strain>
    </source>
</reference>
<name>A0A087DPU2_9BIFI</name>
<evidence type="ECO:0000313" key="1">
    <source>
        <dbReference type="EMBL" id="KFI97542.1"/>
    </source>
</evidence>
<dbReference type="EMBL" id="JGZP01000012">
    <property type="protein sequence ID" value="KFI97542.1"/>
    <property type="molecule type" value="Genomic_DNA"/>
</dbReference>
<protein>
    <submittedName>
        <fullName evidence="1">Uncharacterized protein</fullName>
    </submittedName>
</protein>
<accession>A0A087DPU2</accession>
<sequence>MPQDQSRSKPKPTTNLYTPTYEKHVVFALTDLHAYQCNTMHGSGLSGFVL</sequence>
<organism evidence="1 2">
    <name type="scientific">Bifidobacterium stellenboschense</name>
    <dbReference type="NCBI Taxonomy" id="762211"/>
    <lineage>
        <taxon>Bacteria</taxon>
        <taxon>Bacillati</taxon>
        <taxon>Actinomycetota</taxon>
        <taxon>Actinomycetes</taxon>
        <taxon>Bifidobacteriales</taxon>
        <taxon>Bifidobacteriaceae</taxon>
        <taxon>Bifidobacterium</taxon>
    </lineage>
</organism>